<name>A0A1Y1IRF2_KLENI</name>
<dbReference type="InterPro" id="IPR015424">
    <property type="entry name" value="PyrdxlP-dep_Trfase"/>
</dbReference>
<dbReference type="SUPFAM" id="SSF53383">
    <property type="entry name" value="PLP-dependent transferases"/>
    <property type="match status" value="1"/>
</dbReference>
<keyword evidence="3" id="KW-1185">Reference proteome</keyword>
<proteinExistence type="predicted"/>
<feature type="domain" description="Serine hydroxymethyltransferase-like" evidence="1">
    <location>
        <begin position="56"/>
        <end position="105"/>
    </location>
</feature>
<dbReference type="Proteomes" id="UP000054558">
    <property type="component" value="Unassembled WGS sequence"/>
</dbReference>
<dbReference type="EMBL" id="DF238349">
    <property type="protein sequence ID" value="GAQ93263.1"/>
    <property type="molecule type" value="Genomic_DNA"/>
</dbReference>
<dbReference type="STRING" id="105231.A0A1Y1IRF2"/>
<dbReference type="Gene3D" id="3.90.1150.10">
    <property type="entry name" value="Aspartate Aminotransferase, domain 1"/>
    <property type="match status" value="1"/>
</dbReference>
<keyword evidence="2" id="KW-0489">Methyltransferase</keyword>
<dbReference type="InterPro" id="IPR015422">
    <property type="entry name" value="PyrdxlP-dep_Trfase_small"/>
</dbReference>
<dbReference type="AlphaFoldDB" id="A0A1Y1IRF2"/>
<dbReference type="InterPro" id="IPR039429">
    <property type="entry name" value="SHMT-like_dom"/>
</dbReference>
<accession>A0A1Y1IRF2</accession>
<reference evidence="2 3" key="1">
    <citation type="journal article" date="2014" name="Nat. Commun.">
        <title>Klebsormidium flaccidum genome reveals primary factors for plant terrestrial adaptation.</title>
        <authorList>
            <person name="Hori K."/>
            <person name="Maruyama F."/>
            <person name="Fujisawa T."/>
            <person name="Togashi T."/>
            <person name="Yamamoto N."/>
            <person name="Seo M."/>
            <person name="Sato S."/>
            <person name="Yamada T."/>
            <person name="Mori H."/>
            <person name="Tajima N."/>
            <person name="Moriyama T."/>
            <person name="Ikeuchi M."/>
            <person name="Watanabe M."/>
            <person name="Wada H."/>
            <person name="Kobayashi K."/>
            <person name="Saito M."/>
            <person name="Masuda T."/>
            <person name="Sasaki-Sekimoto Y."/>
            <person name="Mashiguchi K."/>
            <person name="Awai K."/>
            <person name="Shimojima M."/>
            <person name="Masuda S."/>
            <person name="Iwai M."/>
            <person name="Nobusawa T."/>
            <person name="Narise T."/>
            <person name="Kondo S."/>
            <person name="Saito H."/>
            <person name="Sato R."/>
            <person name="Murakawa M."/>
            <person name="Ihara Y."/>
            <person name="Oshima-Yamada Y."/>
            <person name="Ohtaka K."/>
            <person name="Satoh M."/>
            <person name="Sonobe K."/>
            <person name="Ishii M."/>
            <person name="Ohtani R."/>
            <person name="Kanamori-Sato M."/>
            <person name="Honoki R."/>
            <person name="Miyazaki D."/>
            <person name="Mochizuki H."/>
            <person name="Umetsu J."/>
            <person name="Higashi K."/>
            <person name="Shibata D."/>
            <person name="Kamiya Y."/>
            <person name="Sato N."/>
            <person name="Nakamura Y."/>
            <person name="Tabata S."/>
            <person name="Ida S."/>
            <person name="Kurokawa K."/>
            <person name="Ohta H."/>
        </authorList>
    </citation>
    <scope>NUCLEOTIDE SEQUENCE [LARGE SCALE GENOMIC DNA]</scope>
    <source>
        <strain evidence="2 3">NIES-2285</strain>
    </source>
</reference>
<sequence>MPSSRACRAVPQPHDGQPCCGAEAGSLPCFQGVAAGGGRQPGSGRAVAGVGIHPGVGGGGVNHLALVGLRPNGTDGADMKKVLERLSIMLNKNSVPGKKSALTQGAGTPLQGIAGLAAGIVRDAFGTRC</sequence>
<keyword evidence="2" id="KW-0808">Transferase</keyword>
<gene>
    <name evidence="2" type="ORF">KFL_014000020</name>
</gene>
<dbReference type="GO" id="GO:0008168">
    <property type="term" value="F:methyltransferase activity"/>
    <property type="evidence" value="ECO:0007669"/>
    <property type="project" value="UniProtKB-KW"/>
</dbReference>
<dbReference type="Pfam" id="PF00464">
    <property type="entry name" value="SHMT"/>
    <property type="match status" value="1"/>
</dbReference>
<protein>
    <submittedName>
        <fullName evidence="2">Glycine serine hydroxymethyltransferase</fullName>
    </submittedName>
</protein>
<evidence type="ECO:0000313" key="2">
    <source>
        <dbReference type="EMBL" id="GAQ93263.1"/>
    </source>
</evidence>
<dbReference type="GO" id="GO:0032259">
    <property type="term" value="P:methylation"/>
    <property type="evidence" value="ECO:0007669"/>
    <property type="project" value="UniProtKB-KW"/>
</dbReference>
<organism evidence="2 3">
    <name type="scientific">Klebsormidium nitens</name>
    <name type="common">Green alga</name>
    <name type="synonym">Ulothrix nitens</name>
    <dbReference type="NCBI Taxonomy" id="105231"/>
    <lineage>
        <taxon>Eukaryota</taxon>
        <taxon>Viridiplantae</taxon>
        <taxon>Streptophyta</taxon>
        <taxon>Klebsormidiophyceae</taxon>
        <taxon>Klebsormidiales</taxon>
        <taxon>Klebsormidiaceae</taxon>
        <taxon>Klebsormidium</taxon>
    </lineage>
</organism>
<evidence type="ECO:0000313" key="3">
    <source>
        <dbReference type="Proteomes" id="UP000054558"/>
    </source>
</evidence>
<evidence type="ECO:0000259" key="1">
    <source>
        <dbReference type="Pfam" id="PF00464"/>
    </source>
</evidence>